<dbReference type="GO" id="GO:0046656">
    <property type="term" value="P:folic acid biosynthetic process"/>
    <property type="evidence" value="ECO:0007669"/>
    <property type="project" value="UniProtKB-KW"/>
</dbReference>
<comment type="catalytic activity">
    <reaction evidence="1">
        <text>6-hydroxymethyl-7,8-dihydropterin + ATP = (7,8-dihydropterin-6-yl)methyl diphosphate + AMP + H(+)</text>
        <dbReference type="Rhea" id="RHEA:11412"/>
        <dbReference type="ChEBI" id="CHEBI:15378"/>
        <dbReference type="ChEBI" id="CHEBI:30616"/>
        <dbReference type="ChEBI" id="CHEBI:44841"/>
        <dbReference type="ChEBI" id="CHEBI:72950"/>
        <dbReference type="ChEBI" id="CHEBI:456215"/>
        <dbReference type="EC" id="2.7.6.3"/>
    </reaction>
</comment>
<gene>
    <name evidence="10" type="ORF">A6F49_11710</name>
</gene>
<dbReference type="PROSITE" id="PS00794">
    <property type="entry name" value="HPPK"/>
    <property type="match status" value="1"/>
</dbReference>
<dbReference type="CDD" id="cd00483">
    <property type="entry name" value="HPPK"/>
    <property type="match status" value="1"/>
</dbReference>
<protein>
    <recommendedName>
        <fullName evidence="3">2-amino-4-hydroxy-6-hydroxymethyldihydropteridine diphosphokinase</fullName>
        <ecNumber evidence="3">2.7.6.3</ecNumber>
    </recommendedName>
</protein>
<dbReference type="GO" id="GO:0003848">
    <property type="term" value="F:2-amino-4-hydroxy-6-hydroxymethyldihydropteridine diphosphokinase activity"/>
    <property type="evidence" value="ECO:0007669"/>
    <property type="project" value="UniProtKB-EC"/>
</dbReference>
<keyword evidence="11" id="KW-1185">Reference proteome</keyword>
<evidence type="ECO:0000256" key="4">
    <source>
        <dbReference type="ARBA" id="ARBA00022679"/>
    </source>
</evidence>
<comment type="pathway">
    <text evidence="2">Cofactor biosynthesis; tetrahydrofolate biosynthesis; 2-amino-4-hydroxy-6-hydroxymethyl-7,8-dihydropteridine diphosphate from 7,8-dihydroneopterin triphosphate: step 4/4.</text>
</comment>
<dbReference type="EC" id="2.7.6.3" evidence="3"/>
<dbReference type="NCBIfam" id="TIGR01498">
    <property type="entry name" value="folK"/>
    <property type="match status" value="1"/>
</dbReference>
<keyword evidence="8" id="KW-0289">Folate biosynthesis</keyword>
<evidence type="ECO:0000256" key="6">
    <source>
        <dbReference type="ARBA" id="ARBA00022777"/>
    </source>
</evidence>
<dbReference type="SUPFAM" id="SSF55083">
    <property type="entry name" value="6-hydroxymethyl-7,8-dihydropterin pyrophosphokinase, HPPK"/>
    <property type="match status" value="1"/>
</dbReference>
<evidence type="ECO:0000256" key="1">
    <source>
        <dbReference type="ARBA" id="ARBA00000198"/>
    </source>
</evidence>
<evidence type="ECO:0000313" key="10">
    <source>
        <dbReference type="EMBL" id="OAV60608.1"/>
    </source>
</evidence>
<evidence type="ECO:0000256" key="2">
    <source>
        <dbReference type="ARBA" id="ARBA00005051"/>
    </source>
</evidence>
<keyword evidence="4" id="KW-0808">Transferase</keyword>
<name>A0A1B7LYY6_9MICC</name>
<dbReference type="InterPro" id="IPR035907">
    <property type="entry name" value="Hppk_sf"/>
</dbReference>
<evidence type="ECO:0000256" key="8">
    <source>
        <dbReference type="ARBA" id="ARBA00022909"/>
    </source>
</evidence>
<keyword evidence="7" id="KW-0067">ATP-binding</keyword>
<proteinExistence type="predicted"/>
<dbReference type="GO" id="GO:0046654">
    <property type="term" value="P:tetrahydrofolate biosynthetic process"/>
    <property type="evidence" value="ECO:0007669"/>
    <property type="project" value="UniProtKB-UniPathway"/>
</dbReference>
<dbReference type="Proteomes" id="UP000078292">
    <property type="component" value="Unassembled WGS sequence"/>
</dbReference>
<dbReference type="GO" id="GO:0016301">
    <property type="term" value="F:kinase activity"/>
    <property type="evidence" value="ECO:0007669"/>
    <property type="project" value="UniProtKB-KW"/>
</dbReference>
<dbReference type="STRING" id="1837282.A6F49_11710"/>
<dbReference type="GO" id="GO:0005524">
    <property type="term" value="F:ATP binding"/>
    <property type="evidence" value="ECO:0007669"/>
    <property type="project" value="UniProtKB-KW"/>
</dbReference>
<sequence>MSDLPPHLLTAPAHPVPAVIALGSNLGDSQQILADAVAAFDSHEHIRVTAVSPLAQTAPVGGVEQPDFLNQVLLIDTTLAPWALLQFGHALEQAAARVRDIRWGPRTLDVDVIAYDDVVSDHPDLILPHPRAHERAFVLTPWSWADPNAVLAGTPVAALAAAADDAATVIQFEPGPPRAPGRDSGGHNV</sequence>
<dbReference type="UniPathway" id="UPA00077">
    <property type="reaction ID" value="UER00155"/>
</dbReference>
<dbReference type="InterPro" id="IPR000550">
    <property type="entry name" value="Hppk"/>
</dbReference>
<evidence type="ECO:0000256" key="3">
    <source>
        <dbReference type="ARBA" id="ARBA00013253"/>
    </source>
</evidence>
<accession>A0A1B7LYY6</accession>
<evidence type="ECO:0000256" key="7">
    <source>
        <dbReference type="ARBA" id="ARBA00022840"/>
    </source>
</evidence>
<keyword evidence="6" id="KW-0418">Kinase</keyword>
<evidence type="ECO:0000256" key="5">
    <source>
        <dbReference type="ARBA" id="ARBA00022741"/>
    </source>
</evidence>
<organism evidence="10 11">
    <name type="scientific">Enteractinococcus helveticum</name>
    <dbReference type="NCBI Taxonomy" id="1837282"/>
    <lineage>
        <taxon>Bacteria</taxon>
        <taxon>Bacillati</taxon>
        <taxon>Actinomycetota</taxon>
        <taxon>Actinomycetes</taxon>
        <taxon>Micrococcales</taxon>
        <taxon>Micrococcaceae</taxon>
    </lineage>
</organism>
<reference evidence="10 11" key="1">
    <citation type="submission" date="2016-04" db="EMBL/GenBank/DDBJ databases">
        <title>First whole genome shotgun sequence of the bacterium Enteractinococcus sp. strain UASWS1574.</title>
        <authorList>
            <person name="Crovadore J."/>
            <person name="Chablais R."/>
            <person name="Lefort F."/>
        </authorList>
    </citation>
    <scope>NUCLEOTIDE SEQUENCE [LARGE SCALE GENOMIC DNA]</scope>
    <source>
        <strain evidence="10 11">UASWS1574</strain>
    </source>
</reference>
<dbReference type="OrthoDB" id="9808041at2"/>
<dbReference type="Gene3D" id="3.30.70.560">
    <property type="entry name" value="7,8-Dihydro-6-hydroxymethylpterin-pyrophosphokinase HPPK"/>
    <property type="match status" value="1"/>
</dbReference>
<dbReference type="Pfam" id="PF01288">
    <property type="entry name" value="HPPK"/>
    <property type="match status" value="1"/>
</dbReference>
<feature type="domain" description="7,8-dihydro-6-hydroxymethylpterin-pyrophosphokinase" evidence="9">
    <location>
        <begin position="102"/>
        <end position="113"/>
    </location>
</feature>
<comment type="caution">
    <text evidence="10">The sequence shown here is derived from an EMBL/GenBank/DDBJ whole genome shotgun (WGS) entry which is preliminary data.</text>
</comment>
<dbReference type="EMBL" id="LXEY01000019">
    <property type="protein sequence ID" value="OAV60608.1"/>
    <property type="molecule type" value="Genomic_DNA"/>
</dbReference>
<dbReference type="PANTHER" id="PTHR43071">
    <property type="entry name" value="2-AMINO-4-HYDROXY-6-HYDROXYMETHYLDIHYDROPTERIDINE PYROPHOSPHOKINASE"/>
    <property type="match status" value="1"/>
</dbReference>
<dbReference type="PANTHER" id="PTHR43071:SF1">
    <property type="entry name" value="2-AMINO-4-HYDROXY-6-HYDROXYMETHYLDIHYDROPTERIDINE PYROPHOSPHOKINASE"/>
    <property type="match status" value="1"/>
</dbReference>
<dbReference type="RefSeq" id="WP_043058145.1">
    <property type="nucleotide sequence ID" value="NZ_LXEY01000019.1"/>
</dbReference>
<dbReference type="AlphaFoldDB" id="A0A1B7LYY6"/>
<evidence type="ECO:0000313" key="11">
    <source>
        <dbReference type="Proteomes" id="UP000078292"/>
    </source>
</evidence>
<evidence type="ECO:0000259" key="9">
    <source>
        <dbReference type="PROSITE" id="PS00794"/>
    </source>
</evidence>
<keyword evidence="5" id="KW-0547">Nucleotide-binding</keyword>